<dbReference type="RefSeq" id="WP_354697095.1">
    <property type="nucleotide sequence ID" value="NZ_JAZHOG010000018.1"/>
</dbReference>
<dbReference type="GO" id="GO:0052618">
    <property type="term" value="F:coenzyme F420-0:L-glutamate ligase activity"/>
    <property type="evidence" value="ECO:0007669"/>
    <property type="project" value="UniProtKB-EC"/>
</dbReference>
<dbReference type="PANTHER" id="PTHR47917">
    <property type="match status" value="1"/>
</dbReference>
<dbReference type="GO" id="GO:0050661">
    <property type="term" value="F:NADP binding"/>
    <property type="evidence" value="ECO:0007669"/>
    <property type="project" value="InterPro"/>
</dbReference>
<evidence type="ECO:0000256" key="1">
    <source>
        <dbReference type="ARBA" id="ARBA00022598"/>
    </source>
</evidence>
<keyword evidence="2" id="KW-0479">Metal-binding</keyword>
<evidence type="ECO:0000313" key="10">
    <source>
        <dbReference type="EMBL" id="MEJ8569768.1"/>
    </source>
</evidence>
<evidence type="ECO:0000256" key="6">
    <source>
        <dbReference type="ARBA" id="ARBA00023134"/>
    </source>
</evidence>
<dbReference type="GO" id="GO:0046872">
    <property type="term" value="F:metal ion binding"/>
    <property type="evidence" value="ECO:0007669"/>
    <property type="project" value="UniProtKB-KW"/>
</dbReference>
<dbReference type="EC" id="6.3.2.31" evidence="10"/>
<feature type="domain" description="Coenzyme F420:L-glutamate ligase-like" evidence="8">
    <location>
        <begin position="237"/>
        <end position="453"/>
    </location>
</feature>
<dbReference type="GO" id="GO:0070967">
    <property type="term" value="F:coenzyme F420 binding"/>
    <property type="evidence" value="ECO:0007669"/>
    <property type="project" value="InterPro"/>
</dbReference>
<dbReference type="PANTHER" id="PTHR47917:SF1">
    <property type="entry name" value="COENZYME F420:L-GLUTAMATE LIGASE"/>
    <property type="match status" value="1"/>
</dbReference>
<keyword evidence="5" id="KW-0630">Potassium</keyword>
<dbReference type="EMBL" id="JAZHOG010000018">
    <property type="protein sequence ID" value="MEJ8569768.1"/>
    <property type="molecule type" value="Genomic_DNA"/>
</dbReference>
<keyword evidence="1 10" id="KW-0436">Ligase</keyword>
<dbReference type="Gene3D" id="3.90.1660.10">
    <property type="entry name" value="CofE-like domain"/>
    <property type="match status" value="1"/>
</dbReference>
<dbReference type="NCBIfam" id="TIGR01916">
    <property type="entry name" value="F420_cofE"/>
    <property type="match status" value="1"/>
</dbReference>
<dbReference type="InterPro" id="IPR028939">
    <property type="entry name" value="P5C_Rdtase_cat_N"/>
</dbReference>
<dbReference type="InterPro" id="IPR002847">
    <property type="entry name" value="F420-0_gamma-glut_ligase-dom"/>
</dbReference>
<dbReference type="InterPro" id="IPR010185">
    <property type="entry name" value="NpdG"/>
</dbReference>
<evidence type="ECO:0000256" key="3">
    <source>
        <dbReference type="ARBA" id="ARBA00022741"/>
    </source>
</evidence>
<keyword evidence="4" id="KW-0460">Magnesium</keyword>
<dbReference type="InterPro" id="IPR008225">
    <property type="entry name" value="F420-0_g-glutamyl_ligase"/>
</dbReference>
<dbReference type="Gene3D" id="3.40.50.720">
    <property type="entry name" value="NAD(P)-binding Rossmann-like Domain"/>
    <property type="match status" value="1"/>
</dbReference>
<evidence type="ECO:0000256" key="5">
    <source>
        <dbReference type="ARBA" id="ARBA00022958"/>
    </source>
</evidence>
<accession>A0AAW9RHK2</accession>
<dbReference type="InterPro" id="IPR036291">
    <property type="entry name" value="NAD(P)-bd_dom_sf"/>
</dbReference>
<dbReference type="GO" id="GO:0006740">
    <property type="term" value="P:NADPH regeneration"/>
    <property type="evidence" value="ECO:0007669"/>
    <property type="project" value="InterPro"/>
</dbReference>
<evidence type="ECO:0000256" key="2">
    <source>
        <dbReference type="ARBA" id="ARBA00022723"/>
    </source>
</evidence>
<reference evidence="10 11" key="1">
    <citation type="submission" date="2024-02" db="EMBL/GenBank/DDBJ databases">
        <title>A novel Wenzhouxiangellaceae bacterium, isolated from coastal sediments.</title>
        <authorList>
            <person name="Du Z.-J."/>
            <person name="Ye Y.-Q."/>
            <person name="Zhang X.-Y."/>
        </authorList>
    </citation>
    <scope>NUCLEOTIDE SEQUENCE [LARGE SCALE GENOMIC DNA]</scope>
    <source>
        <strain evidence="10 11">CH-27</strain>
    </source>
</reference>
<sequence length="477" mass="49973">MGKSIALIGGTGAMGRGLAYRWVRAGRTLVLGSRDPEKAAAAAADLRGRVPGARVEGVSNADAAAADVIVLTVPYAHHAATLREIAGHLEGKVVIDTTVPLDPADAGRVSLPAGTGAALEAQEILGQSAHVVAAFQNVAAALLDDDGPIDCDILVSADRSDAAAVAVDLAVAAGMRAWHVGPLVNTVAAEALTPALISVNERYGTPHAGVRITPGEPPRTPGSQAPDRVEMVALKGLPEVVPGQDLATLILQAADRQHVPLLDDDILVLAQKIVSKAEDRVVRLADVTPSPEARERGTRLGKDPALVQLILDESREVVRERGELIIVEHRLGFVMANAGIDQSNARPGHAILLPVDPDASARALAAELERRTGRRRLGVIISDSIGRAWRNGTVGHAIGVAGLRALFDLRRTRDMAGREMQITEVGLADEIAAGASALMGQGSEAKPLVLVRGFRGIHDDESGVGSLLRPREMDLFR</sequence>
<feature type="domain" description="Pyrroline-5-carboxylate reductase catalytic N-terminal" evidence="9">
    <location>
        <begin position="5"/>
        <end position="100"/>
    </location>
</feature>
<dbReference type="Gene3D" id="3.30.1330.100">
    <property type="entry name" value="CofE-like"/>
    <property type="match status" value="1"/>
</dbReference>
<evidence type="ECO:0000256" key="4">
    <source>
        <dbReference type="ARBA" id="ARBA00022842"/>
    </source>
</evidence>
<evidence type="ECO:0000259" key="8">
    <source>
        <dbReference type="Pfam" id="PF01996"/>
    </source>
</evidence>
<dbReference type="AlphaFoldDB" id="A0AAW9RHK2"/>
<proteinExistence type="predicted"/>
<gene>
    <name evidence="10" type="primary">cofE</name>
    <name evidence="10" type="ORF">V3330_19220</name>
</gene>
<keyword evidence="3" id="KW-0547">Nucleotide-binding</keyword>
<keyword evidence="7" id="KW-0464">Manganese</keyword>
<dbReference type="Pfam" id="PF01996">
    <property type="entry name" value="F420_ligase"/>
    <property type="match status" value="1"/>
</dbReference>
<dbReference type="GO" id="GO:0005525">
    <property type="term" value="F:GTP binding"/>
    <property type="evidence" value="ECO:0007669"/>
    <property type="project" value="UniProtKB-KW"/>
</dbReference>
<evidence type="ECO:0000259" key="9">
    <source>
        <dbReference type="Pfam" id="PF03807"/>
    </source>
</evidence>
<dbReference type="SUPFAM" id="SSF51735">
    <property type="entry name" value="NAD(P)-binding Rossmann-fold domains"/>
    <property type="match status" value="1"/>
</dbReference>
<comment type="caution">
    <text evidence="10">The sequence shown here is derived from an EMBL/GenBank/DDBJ whole genome shotgun (WGS) entry which is preliminary data.</text>
</comment>
<dbReference type="Pfam" id="PF03807">
    <property type="entry name" value="F420_oxidored"/>
    <property type="match status" value="1"/>
</dbReference>
<dbReference type="NCBIfam" id="TIGR01915">
    <property type="entry name" value="npdG"/>
    <property type="match status" value="1"/>
</dbReference>
<name>A0AAW9RHK2_9GAMM</name>
<keyword evidence="11" id="KW-1185">Reference proteome</keyword>
<dbReference type="Proteomes" id="UP001359886">
    <property type="component" value="Unassembled WGS sequence"/>
</dbReference>
<keyword evidence="6" id="KW-0342">GTP-binding</keyword>
<dbReference type="GO" id="GO:0016651">
    <property type="term" value="F:oxidoreductase activity, acting on NAD(P)H"/>
    <property type="evidence" value="ECO:0007669"/>
    <property type="project" value="InterPro"/>
</dbReference>
<evidence type="ECO:0000313" key="11">
    <source>
        <dbReference type="Proteomes" id="UP001359886"/>
    </source>
</evidence>
<dbReference type="SUPFAM" id="SSF144010">
    <property type="entry name" value="CofE-like"/>
    <property type="match status" value="1"/>
</dbReference>
<evidence type="ECO:0000256" key="7">
    <source>
        <dbReference type="ARBA" id="ARBA00023211"/>
    </source>
</evidence>
<organism evidence="10 11">
    <name type="scientific">Elongatibacter sediminis</name>
    <dbReference type="NCBI Taxonomy" id="3119006"/>
    <lineage>
        <taxon>Bacteria</taxon>
        <taxon>Pseudomonadati</taxon>
        <taxon>Pseudomonadota</taxon>
        <taxon>Gammaproteobacteria</taxon>
        <taxon>Chromatiales</taxon>
        <taxon>Wenzhouxiangellaceae</taxon>
        <taxon>Elongatibacter</taxon>
    </lineage>
</organism>
<protein>
    <submittedName>
        <fullName evidence="10">Coenzyme F420-0:L-glutamate ligase</fullName>
        <ecNumber evidence="10">6.3.2.31</ecNumber>
    </submittedName>
</protein>